<dbReference type="InterPro" id="IPR000515">
    <property type="entry name" value="MetI-like"/>
</dbReference>
<dbReference type="PANTHER" id="PTHR30151">
    <property type="entry name" value="ALKANE SULFONATE ABC TRANSPORTER-RELATED, MEMBRANE SUBUNIT"/>
    <property type="match status" value="1"/>
</dbReference>
<keyword evidence="5 7" id="KW-1133">Transmembrane helix</keyword>
<comment type="subcellular location">
    <subcellularLocation>
        <location evidence="1 7">Cell membrane</location>
        <topology evidence="1 7">Multi-pass membrane protein</topology>
    </subcellularLocation>
</comment>
<feature type="transmembrane region" description="Helical" evidence="7">
    <location>
        <begin position="218"/>
        <end position="240"/>
    </location>
</feature>
<feature type="transmembrane region" description="Helical" evidence="7">
    <location>
        <begin position="94"/>
        <end position="114"/>
    </location>
</feature>
<evidence type="ECO:0000256" key="7">
    <source>
        <dbReference type="RuleBase" id="RU363032"/>
    </source>
</evidence>
<protein>
    <submittedName>
        <fullName evidence="9">ABC transporter permease subunit</fullName>
    </submittedName>
</protein>
<evidence type="ECO:0000256" key="4">
    <source>
        <dbReference type="ARBA" id="ARBA00022692"/>
    </source>
</evidence>
<evidence type="ECO:0000259" key="8">
    <source>
        <dbReference type="PROSITE" id="PS50928"/>
    </source>
</evidence>
<keyword evidence="10" id="KW-1185">Reference proteome</keyword>
<dbReference type="SUPFAM" id="SSF161098">
    <property type="entry name" value="MetI-like"/>
    <property type="match status" value="1"/>
</dbReference>
<keyword evidence="4 7" id="KW-0812">Transmembrane</keyword>
<proteinExistence type="inferred from homology"/>
<keyword evidence="3" id="KW-1003">Cell membrane</keyword>
<evidence type="ECO:0000256" key="2">
    <source>
        <dbReference type="ARBA" id="ARBA00022448"/>
    </source>
</evidence>
<sequence>MSTAFRLLLTAASLLALALVWQAGAWWIASPLLPGPGAVLAAMEREAASGALQDNIAITLARVAASFIIAMVVGSAVGIVLGQSRQLNEMFGPWLIVLLNMPALVIIILCYVWFGLTEVAAITAVAINKIPNVAVTMREGAAALSRDLDEMARVYRLPALKTLREVTLPQLVPFFTASARSGLALTWKIVLVVELLGRSNGVGFALQTAFQLFDVATVLAYALAFTVVVQLIEIALLQPWERWANRWRR</sequence>
<dbReference type="RefSeq" id="WP_258733401.1">
    <property type="nucleotide sequence ID" value="NZ_JANTHZ010000006.1"/>
</dbReference>
<dbReference type="EMBL" id="JANTHZ010000006">
    <property type="protein sequence ID" value="MCS0496239.1"/>
    <property type="molecule type" value="Genomic_DNA"/>
</dbReference>
<evidence type="ECO:0000313" key="10">
    <source>
        <dbReference type="Proteomes" id="UP001151088"/>
    </source>
</evidence>
<feature type="domain" description="ABC transmembrane type-1" evidence="8">
    <location>
        <begin position="56"/>
        <end position="236"/>
    </location>
</feature>
<dbReference type="Proteomes" id="UP001151088">
    <property type="component" value="Unassembled WGS sequence"/>
</dbReference>
<comment type="caution">
    <text evidence="9">The sequence shown here is derived from an EMBL/GenBank/DDBJ whole genome shotgun (WGS) entry which is preliminary data.</text>
</comment>
<evidence type="ECO:0000256" key="5">
    <source>
        <dbReference type="ARBA" id="ARBA00022989"/>
    </source>
</evidence>
<dbReference type="InterPro" id="IPR035906">
    <property type="entry name" value="MetI-like_sf"/>
</dbReference>
<gene>
    <name evidence="9" type="ORF">NVS89_14135</name>
</gene>
<dbReference type="GO" id="GO:0005886">
    <property type="term" value="C:plasma membrane"/>
    <property type="evidence" value="ECO:0007669"/>
    <property type="project" value="UniProtKB-SubCell"/>
</dbReference>
<evidence type="ECO:0000256" key="3">
    <source>
        <dbReference type="ARBA" id="ARBA00022475"/>
    </source>
</evidence>
<dbReference type="AlphaFoldDB" id="A0A9X2T6B9"/>
<dbReference type="GO" id="GO:0055085">
    <property type="term" value="P:transmembrane transport"/>
    <property type="evidence" value="ECO:0007669"/>
    <property type="project" value="InterPro"/>
</dbReference>
<accession>A0A9X2T6B9</accession>
<evidence type="ECO:0000256" key="1">
    <source>
        <dbReference type="ARBA" id="ARBA00004651"/>
    </source>
</evidence>
<keyword evidence="6 7" id="KW-0472">Membrane</keyword>
<name>A0A9X2T6B9_9HYPH</name>
<dbReference type="PANTHER" id="PTHR30151:SF38">
    <property type="entry name" value="ALIPHATIC SULFONATES TRANSPORT PERMEASE PROTEIN SSUC-RELATED"/>
    <property type="match status" value="1"/>
</dbReference>
<dbReference type="CDD" id="cd06261">
    <property type="entry name" value="TM_PBP2"/>
    <property type="match status" value="1"/>
</dbReference>
<evidence type="ECO:0000313" key="9">
    <source>
        <dbReference type="EMBL" id="MCS0496239.1"/>
    </source>
</evidence>
<dbReference type="Gene3D" id="1.10.3720.10">
    <property type="entry name" value="MetI-like"/>
    <property type="match status" value="1"/>
</dbReference>
<evidence type="ECO:0000256" key="6">
    <source>
        <dbReference type="ARBA" id="ARBA00023136"/>
    </source>
</evidence>
<organism evidence="9 10">
    <name type="scientific">Ancylobacter mangrovi</name>
    <dbReference type="NCBI Taxonomy" id="2972472"/>
    <lineage>
        <taxon>Bacteria</taxon>
        <taxon>Pseudomonadati</taxon>
        <taxon>Pseudomonadota</taxon>
        <taxon>Alphaproteobacteria</taxon>
        <taxon>Hyphomicrobiales</taxon>
        <taxon>Xanthobacteraceae</taxon>
        <taxon>Ancylobacter</taxon>
    </lineage>
</organism>
<keyword evidence="2 7" id="KW-0813">Transport</keyword>
<dbReference type="PROSITE" id="PS50928">
    <property type="entry name" value="ABC_TM1"/>
    <property type="match status" value="1"/>
</dbReference>
<dbReference type="Pfam" id="PF00528">
    <property type="entry name" value="BPD_transp_1"/>
    <property type="match status" value="1"/>
</dbReference>
<feature type="transmembrane region" description="Helical" evidence="7">
    <location>
        <begin position="63"/>
        <end position="82"/>
    </location>
</feature>
<comment type="similarity">
    <text evidence="7">Belongs to the binding-protein-dependent transport system permease family.</text>
</comment>
<reference evidence="9" key="1">
    <citation type="submission" date="2022-08" db="EMBL/GenBank/DDBJ databases">
        <authorList>
            <person name="Li F."/>
        </authorList>
    </citation>
    <scope>NUCLEOTIDE SEQUENCE</scope>
    <source>
        <strain evidence="9">MQZ15Z-1</strain>
    </source>
</reference>